<evidence type="ECO:0000313" key="2">
    <source>
        <dbReference type="Proteomes" id="UP001152622"/>
    </source>
</evidence>
<name>A0A9Q1FA89_SYNKA</name>
<dbReference type="Proteomes" id="UP001152622">
    <property type="component" value="Chromosome 7"/>
</dbReference>
<gene>
    <name evidence="1" type="ORF">SKAU_G00215800</name>
</gene>
<evidence type="ECO:0000313" key="1">
    <source>
        <dbReference type="EMBL" id="KAJ8354013.1"/>
    </source>
</evidence>
<keyword evidence="2" id="KW-1185">Reference proteome</keyword>
<organism evidence="1 2">
    <name type="scientific">Synaphobranchus kaupii</name>
    <name type="common">Kaup's arrowtooth eel</name>
    <dbReference type="NCBI Taxonomy" id="118154"/>
    <lineage>
        <taxon>Eukaryota</taxon>
        <taxon>Metazoa</taxon>
        <taxon>Chordata</taxon>
        <taxon>Craniata</taxon>
        <taxon>Vertebrata</taxon>
        <taxon>Euteleostomi</taxon>
        <taxon>Actinopterygii</taxon>
        <taxon>Neopterygii</taxon>
        <taxon>Teleostei</taxon>
        <taxon>Anguilliformes</taxon>
        <taxon>Synaphobranchidae</taxon>
        <taxon>Synaphobranchus</taxon>
    </lineage>
</organism>
<protein>
    <submittedName>
        <fullName evidence="1">Uncharacterized protein</fullName>
    </submittedName>
</protein>
<sequence length="85" mass="9689">MVALFTHNPRSTPHPAETSLLAYLKTGSSEACSLTQTTNSEKDEKRRKLSTTSREEFQRYNCFTEGSRKRRRRCIPLLFNCGGCS</sequence>
<reference evidence="1" key="1">
    <citation type="journal article" date="2023" name="Science">
        <title>Genome structures resolve the early diversification of teleost fishes.</title>
        <authorList>
            <person name="Parey E."/>
            <person name="Louis A."/>
            <person name="Montfort J."/>
            <person name="Bouchez O."/>
            <person name="Roques C."/>
            <person name="Iampietro C."/>
            <person name="Lluch J."/>
            <person name="Castinel A."/>
            <person name="Donnadieu C."/>
            <person name="Desvignes T."/>
            <person name="Floi Bucao C."/>
            <person name="Jouanno E."/>
            <person name="Wen M."/>
            <person name="Mejri S."/>
            <person name="Dirks R."/>
            <person name="Jansen H."/>
            <person name="Henkel C."/>
            <person name="Chen W.J."/>
            <person name="Zahm M."/>
            <person name="Cabau C."/>
            <person name="Klopp C."/>
            <person name="Thompson A.W."/>
            <person name="Robinson-Rechavi M."/>
            <person name="Braasch I."/>
            <person name="Lecointre G."/>
            <person name="Bobe J."/>
            <person name="Postlethwait J.H."/>
            <person name="Berthelot C."/>
            <person name="Roest Crollius H."/>
            <person name="Guiguen Y."/>
        </authorList>
    </citation>
    <scope>NUCLEOTIDE SEQUENCE</scope>
    <source>
        <strain evidence="1">WJC10195</strain>
    </source>
</reference>
<dbReference type="EMBL" id="JAINUF010000007">
    <property type="protein sequence ID" value="KAJ8354013.1"/>
    <property type="molecule type" value="Genomic_DNA"/>
</dbReference>
<accession>A0A9Q1FA89</accession>
<dbReference type="AlphaFoldDB" id="A0A9Q1FA89"/>
<proteinExistence type="predicted"/>
<comment type="caution">
    <text evidence="1">The sequence shown here is derived from an EMBL/GenBank/DDBJ whole genome shotgun (WGS) entry which is preliminary data.</text>
</comment>